<accession>A0A9W6YZD3</accession>
<dbReference type="EMBL" id="BSXU01003007">
    <property type="protein sequence ID" value="GMG39545.1"/>
    <property type="molecule type" value="Genomic_DNA"/>
</dbReference>
<evidence type="ECO:0000313" key="2">
    <source>
        <dbReference type="EMBL" id="GMG39545.1"/>
    </source>
</evidence>
<dbReference type="Proteomes" id="UP001165063">
    <property type="component" value="Unassembled WGS sequence"/>
</dbReference>
<sequence>MQNYFVIKGEVRELGLLDMITRASVMNGPLKDVNFISSLSPGQLRLFKLEYKAASIKETVSNVWSKREHHQRDILQDRKCICARYQGSKIPCRHILTHEFILCHAMDTYVFVRNEDDRQKYGKQFEAGIFLGYDNTTKIIRYLKGTLLNGKIARTGNFRADKVIYFPHYQRNKD</sequence>
<dbReference type="Pfam" id="PF04434">
    <property type="entry name" value="SWIM"/>
    <property type="match status" value="1"/>
</dbReference>
<keyword evidence="3" id="KW-1185">Reference proteome</keyword>
<feature type="domain" description="SWIM-type" evidence="1">
    <location>
        <begin position="77"/>
        <end position="96"/>
    </location>
</feature>
<proteinExistence type="predicted"/>
<comment type="caution">
    <text evidence="2">The sequence shown here is derived from an EMBL/GenBank/DDBJ whole genome shotgun (WGS) entry which is preliminary data.</text>
</comment>
<name>A0A9W6YZD3_AMBMO</name>
<evidence type="ECO:0000313" key="3">
    <source>
        <dbReference type="Proteomes" id="UP001165063"/>
    </source>
</evidence>
<protein>
    <submittedName>
        <fullName evidence="2">Unnamed protein product</fullName>
    </submittedName>
</protein>
<reference evidence="2" key="1">
    <citation type="submission" date="2023-04" db="EMBL/GenBank/DDBJ databases">
        <title>Ambrosiozyma monospora NBRC 1965.</title>
        <authorList>
            <person name="Ichikawa N."/>
            <person name="Sato H."/>
            <person name="Tonouchi N."/>
        </authorList>
    </citation>
    <scope>NUCLEOTIDE SEQUENCE</scope>
    <source>
        <strain evidence="2">NBRC 1965</strain>
    </source>
</reference>
<evidence type="ECO:0000259" key="1">
    <source>
        <dbReference type="Pfam" id="PF04434"/>
    </source>
</evidence>
<dbReference type="GO" id="GO:0008270">
    <property type="term" value="F:zinc ion binding"/>
    <property type="evidence" value="ECO:0007669"/>
    <property type="project" value="InterPro"/>
</dbReference>
<dbReference type="AlphaFoldDB" id="A0A9W6YZD3"/>
<organism evidence="2 3">
    <name type="scientific">Ambrosiozyma monospora</name>
    <name type="common">Yeast</name>
    <name type="synonym">Endomycopsis monosporus</name>
    <dbReference type="NCBI Taxonomy" id="43982"/>
    <lineage>
        <taxon>Eukaryota</taxon>
        <taxon>Fungi</taxon>
        <taxon>Dikarya</taxon>
        <taxon>Ascomycota</taxon>
        <taxon>Saccharomycotina</taxon>
        <taxon>Pichiomycetes</taxon>
        <taxon>Pichiales</taxon>
        <taxon>Pichiaceae</taxon>
        <taxon>Ambrosiozyma</taxon>
    </lineage>
</organism>
<gene>
    <name evidence="2" type="ORF">Amon01_000543200</name>
</gene>
<dbReference type="InterPro" id="IPR007527">
    <property type="entry name" value="Znf_SWIM"/>
</dbReference>